<comment type="caution">
    <text evidence="1">The sequence shown here is derived from an EMBL/GenBank/DDBJ whole genome shotgun (WGS) entry which is preliminary data.</text>
</comment>
<dbReference type="EMBL" id="JAOAOG010000090">
    <property type="protein sequence ID" value="KAJ6249814.1"/>
    <property type="molecule type" value="Genomic_DNA"/>
</dbReference>
<proteinExistence type="predicted"/>
<evidence type="ECO:0000313" key="1">
    <source>
        <dbReference type="EMBL" id="KAJ6249814.1"/>
    </source>
</evidence>
<keyword evidence="2" id="KW-1185">Reference proteome</keyword>
<dbReference type="Proteomes" id="UP001150062">
    <property type="component" value="Unassembled WGS sequence"/>
</dbReference>
<accession>A0ABQ8YYS7</accession>
<sequence>MEEQKCPICKKNVEISPRYPHYVCGECRSTGVFTKEGKQINFFNEDMSGGFLSQIEGEKKYGREHTCYIKNVKCYADEARFGGIVIQVYKPLEEK</sequence>
<evidence type="ECO:0000313" key="2">
    <source>
        <dbReference type="Proteomes" id="UP001150062"/>
    </source>
</evidence>
<name>A0ABQ8YYS7_9EUKA</name>
<protein>
    <submittedName>
        <fullName evidence="1">Uncharacterized protein</fullName>
    </submittedName>
</protein>
<gene>
    <name evidence="1" type="ORF">M0813_16493</name>
</gene>
<organism evidence="1 2">
    <name type="scientific">Anaeramoeba flamelloides</name>
    <dbReference type="NCBI Taxonomy" id="1746091"/>
    <lineage>
        <taxon>Eukaryota</taxon>
        <taxon>Metamonada</taxon>
        <taxon>Anaeramoebidae</taxon>
        <taxon>Anaeramoeba</taxon>
    </lineage>
</organism>
<reference evidence="1" key="1">
    <citation type="submission" date="2022-08" db="EMBL/GenBank/DDBJ databases">
        <title>Novel sulfate-reducing endosymbionts in the free-living metamonad Anaeramoeba.</title>
        <authorList>
            <person name="Jerlstrom-Hultqvist J."/>
            <person name="Cepicka I."/>
            <person name="Gallot-Lavallee L."/>
            <person name="Salas-Leiva D."/>
            <person name="Curtis B.A."/>
            <person name="Zahonova K."/>
            <person name="Pipaliya S."/>
            <person name="Dacks J."/>
            <person name="Roger A.J."/>
        </authorList>
    </citation>
    <scope>NUCLEOTIDE SEQUENCE</scope>
    <source>
        <strain evidence="1">Schooner1</strain>
    </source>
</reference>